<evidence type="ECO:0008006" key="5">
    <source>
        <dbReference type="Google" id="ProtNLM"/>
    </source>
</evidence>
<evidence type="ECO:0000313" key="3">
    <source>
        <dbReference type="EMBL" id="OHA08446.1"/>
    </source>
</evidence>
<accession>A0A1G2L9Y3</accession>
<name>A0A1G2L9Y3_9BACT</name>
<evidence type="ECO:0000256" key="2">
    <source>
        <dbReference type="ARBA" id="ARBA00022801"/>
    </source>
</evidence>
<dbReference type="Proteomes" id="UP000178977">
    <property type="component" value="Unassembled WGS sequence"/>
</dbReference>
<proteinExistence type="inferred from homology"/>
<sequence>MKRPSFWDPRKVSSNFAPDLHRAREEGRLARITSVKDQVKSGDRHLLVLIDMERDFMPDGRLPVKGSFEDVERLGERIIHGITGEHYTDIMVTIDKHPPITIHSDVWFRDELGNPPDVTLPVRMVLDDPNPKRPVFKGHYVDGSVKTYVPNAMPKHTVAYWQHLNKTNQGDIWVWPDHCREGTDGVSIVPALAELIEWAAVARGFEPVYLYKGMIAQVDWFGPFRPCMDVPSHPQGGLQTAYLDYIGVCRSTEFAGEAKDFCVRWGMMQALEYFGSNPDVLGRVSFLNDCTSAIFPDSPDVKALDAAMQAKGVQLITHDAPFRS</sequence>
<dbReference type="AlphaFoldDB" id="A0A1G2L9Y3"/>
<dbReference type="InterPro" id="IPR036380">
    <property type="entry name" value="Isochorismatase-like_sf"/>
</dbReference>
<gene>
    <name evidence="3" type="ORF">A3A44_00875</name>
</gene>
<dbReference type="GO" id="GO:0016787">
    <property type="term" value="F:hydrolase activity"/>
    <property type="evidence" value="ECO:0007669"/>
    <property type="project" value="UniProtKB-KW"/>
</dbReference>
<dbReference type="PANTHER" id="PTHR11080:SF2">
    <property type="entry name" value="LD05707P"/>
    <property type="match status" value="1"/>
</dbReference>
<dbReference type="PANTHER" id="PTHR11080">
    <property type="entry name" value="PYRAZINAMIDASE/NICOTINAMIDASE"/>
    <property type="match status" value="1"/>
</dbReference>
<dbReference type="STRING" id="1802281.A3A44_00875"/>
<dbReference type="Gene3D" id="3.40.50.850">
    <property type="entry name" value="Isochorismatase-like"/>
    <property type="match status" value="1"/>
</dbReference>
<dbReference type="InterPro" id="IPR052347">
    <property type="entry name" value="Isochorismatase_Nicotinamidase"/>
</dbReference>
<reference evidence="3 4" key="1">
    <citation type="journal article" date="2016" name="Nat. Commun.">
        <title>Thousands of microbial genomes shed light on interconnected biogeochemical processes in an aquifer system.</title>
        <authorList>
            <person name="Anantharaman K."/>
            <person name="Brown C.T."/>
            <person name="Hug L.A."/>
            <person name="Sharon I."/>
            <person name="Castelle C.J."/>
            <person name="Probst A.J."/>
            <person name="Thomas B.C."/>
            <person name="Singh A."/>
            <person name="Wilkins M.J."/>
            <person name="Karaoz U."/>
            <person name="Brodie E.L."/>
            <person name="Williams K.H."/>
            <person name="Hubbard S.S."/>
            <person name="Banfield J.F."/>
        </authorList>
    </citation>
    <scope>NUCLEOTIDE SEQUENCE [LARGE SCALE GENOMIC DNA]</scope>
</reference>
<protein>
    <recommendedName>
        <fullName evidence="5">Isochorismatase-like domain-containing protein</fullName>
    </recommendedName>
</protein>
<organism evidence="3 4">
    <name type="scientific">Candidatus Sungbacteria bacterium RIFCSPLOWO2_01_FULL_60_25</name>
    <dbReference type="NCBI Taxonomy" id="1802281"/>
    <lineage>
        <taxon>Bacteria</taxon>
        <taxon>Candidatus Sungiibacteriota</taxon>
    </lineage>
</organism>
<evidence type="ECO:0000313" key="4">
    <source>
        <dbReference type="Proteomes" id="UP000178977"/>
    </source>
</evidence>
<evidence type="ECO:0000256" key="1">
    <source>
        <dbReference type="ARBA" id="ARBA00006336"/>
    </source>
</evidence>
<keyword evidence="2" id="KW-0378">Hydrolase</keyword>
<dbReference type="SUPFAM" id="SSF52499">
    <property type="entry name" value="Isochorismatase-like hydrolases"/>
    <property type="match status" value="1"/>
</dbReference>
<comment type="caution">
    <text evidence="3">The sequence shown here is derived from an EMBL/GenBank/DDBJ whole genome shotgun (WGS) entry which is preliminary data.</text>
</comment>
<comment type="similarity">
    <text evidence="1">Belongs to the isochorismatase family.</text>
</comment>
<dbReference type="EMBL" id="MHQT01000040">
    <property type="protein sequence ID" value="OHA08446.1"/>
    <property type="molecule type" value="Genomic_DNA"/>
</dbReference>